<dbReference type="HOGENOM" id="CLU_2389163_0_0_1"/>
<dbReference type="Gramene" id="ERN04511">
    <property type="protein sequence ID" value="ERN04511"/>
    <property type="gene ID" value="AMTR_s00081p00120780"/>
</dbReference>
<name>W1PA74_AMBTC</name>
<protein>
    <submittedName>
        <fullName evidence="1">Uncharacterized protein</fullName>
    </submittedName>
</protein>
<accession>W1PA74</accession>
<dbReference type="EMBL" id="KI394223">
    <property type="protein sequence ID" value="ERN04511.1"/>
    <property type="molecule type" value="Genomic_DNA"/>
</dbReference>
<evidence type="ECO:0000313" key="1">
    <source>
        <dbReference type="EMBL" id="ERN04511.1"/>
    </source>
</evidence>
<sequence>MGDILDEKVEYLKELVVMVMHKRHLHRHGPAKIRPMGMAPTRMALFSDQHDSENETIFDGSISRSDHNEGHGAQDLDIGASQMMIRVGCSVRFR</sequence>
<evidence type="ECO:0000313" key="2">
    <source>
        <dbReference type="Proteomes" id="UP000017836"/>
    </source>
</evidence>
<dbReference type="Proteomes" id="UP000017836">
    <property type="component" value="Unassembled WGS sequence"/>
</dbReference>
<dbReference type="AlphaFoldDB" id="W1PA74"/>
<keyword evidence="2" id="KW-1185">Reference proteome</keyword>
<proteinExistence type="predicted"/>
<reference evidence="2" key="1">
    <citation type="journal article" date="2013" name="Science">
        <title>The Amborella genome and the evolution of flowering plants.</title>
        <authorList>
            <consortium name="Amborella Genome Project"/>
        </authorList>
    </citation>
    <scope>NUCLEOTIDE SEQUENCE [LARGE SCALE GENOMIC DNA]</scope>
</reference>
<organism evidence="1 2">
    <name type="scientific">Amborella trichopoda</name>
    <dbReference type="NCBI Taxonomy" id="13333"/>
    <lineage>
        <taxon>Eukaryota</taxon>
        <taxon>Viridiplantae</taxon>
        <taxon>Streptophyta</taxon>
        <taxon>Embryophyta</taxon>
        <taxon>Tracheophyta</taxon>
        <taxon>Spermatophyta</taxon>
        <taxon>Magnoliopsida</taxon>
        <taxon>Amborellales</taxon>
        <taxon>Amborellaceae</taxon>
        <taxon>Amborella</taxon>
    </lineage>
</organism>
<gene>
    <name evidence="1" type="ORF">AMTR_s00081p00120780</name>
</gene>